<keyword evidence="2" id="KW-1133">Transmembrane helix</keyword>
<evidence type="ECO:0000256" key="1">
    <source>
        <dbReference type="SAM" id="MobiDB-lite"/>
    </source>
</evidence>
<evidence type="ECO:0000313" key="3">
    <source>
        <dbReference type="EMBL" id="VDH98997.1"/>
    </source>
</evidence>
<feature type="transmembrane region" description="Helical" evidence="2">
    <location>
        <begin position="20"/>
        <end position="40"/>
    </location>
</feature>
<dbReference type="AlphaFoldDB" id="A0A8B6C2K7"/>
<protein>
    <submittedName>
        <fullName evidence="3">Uncharacterized protein</fullName>
    </submittedName>
</protein>
<keyword evidence="2" id="KW-0472">Membrane</keyword>
<keyword evidence="2" id="KW-0812">Transmembrane</keyword>
<feature type="region of interest" description="Disordered" evidence="1">
    <location>
        <begin position="149"/>
        <end position="178"/>
    </location>
</feature>
<accession>A0A8B6C2K7</accession>
<organism evidence="3 4">
    <name type="scientific">Mytilus galloprovincialis</name>
    <name type="common">Mediterranean mussel</name>
    <dbReference type="NCBI Taxonomy" id="29158"/>
    <lineage>
        <taxon>Eukaryota</taxon>
        <taxon>Metazoa</taxon>
        <taxon>Spiralia</taxon>
        <taxon>Lophotrochozoa</taxon>
        <taxon>Mollusca</taxon>
        <taxon>Bivalvia</taxon>
        <taxon>Autobranchia</taxon>
        <taxon>Pteriomorphia</taxon>
        <taxon>Mytilida</taxon>
        <taxon>Mytiloidea</taxon>
        <taxon>Mytilidae</taxon>
        <taxon>Mytilinae</taxon>
        <taxon>Mytilus</taxon>
    </lineage>
</organism>
<dbReference type="Proteomes" id="UP000596742">
    <property type="component" value="Unassembled WGS sequence"/>
</dbReference>
<keyword evidence="4" id="KW-1185">Reference proteome</keyword>
<evidence type="ECO:0000313" key="4">
    <source>
        <dbReference type="Proteomes" id="UP000596742"/>
    </source>
</evidence>
<gene>
    <name evidence="3" type="ORF">MGAL_10B073350</name>
</gene>
<name>A0A8B6C2K7_MYTGA</name>
<reference evidence="3" key="1">
    <citation type="submission" date="2018-11" db="EMBL/GenBank/DDBJ databases">
        <authorList>
            <person name="Alioto T."/>
            <person name="Alioto T."/>
        </authorList>
    </citation>
    <scope>NUCLEOTIDE SEQUENCE</scope>
</reference>
<proteinExistence type="predicted"/>
<evidence type="ECO:0000256" key="2">
    <source>
        <dbReference type="SAM" id="Phobius"/>
    </source>
</evidence>
<sequence length="232" mass="26597">MLQWSQQQDNSLFRKTIEKLLISLTSASLVIVTFILCCLFGRQYRRNQRNAPSTRNQSYTVNRNGHYEEIDAALEIHVNNSLSPGNIQIDNHEMHDAEQISMPNSILTIREIVEETMRDISMRVLTETTATVVRKNQLKLIKETVRQVLSENNDLQPNNTHSTSSTESEHDTNDENGYLNPYQPLNINVDSCEHPYSDTTLKGDTLNICKTEIKNYPIDNLSFHSENVTSEL</sequence>
<comment type="caution">
    <text evidence="3">The sequence shown here is derived from an EMBL/GenBank/DDBJ whole genome shotgun (WGS) entry which is preliminary data.</text>
</comment>
<dbReference type="EMBL" id="UYJE01001079">
    <property type="protein sequence ID" value="VDH98997.1"/>
    <property type="molecule type" value="Genomic_DNA"/>
</dbReference>